<sequence length="699" mass="80222">MEDNSEDNDFTHYTPQHPLPEEIKKLARDDTVCKYCGVSYLIHNEIKALEDKLATQEKELTKLRGQEEREELLKKENSLLKDQRNDLQHSLETERKLVADLTAEVQSLKDKQKILEDSVSSYKDKYMKNLRQFSALSQVVRQQKENIKQIRDQITKGQEEISGLAQTMKENVKLIAQTAETECNDLQSQVQCLDMEKLVLTQSNSTLTANLQAVQQKLADTQQELSAEKETISKLEKNMQDSDSLSESLKQAKKSLQNSQRELESSNKTYETCKTELEQCRAQLSAKTVEVKEMASKISDLEKNHELGVQRLTLDLKAKEGEVLQGLKQQKTLENKLKELEKREAERQHSQDRTLNEANDLKESLQRAKADRDALKAERELMIDAHQNRIEELRESFKNKMAEMDNWPQKLQAAVVAEKAKHQNEMKALEENLKHNFVMELQIEKDKYNELLKKFQMQERDKNNMRQAEHAQFEQKYKQEIEELKRQISEGKVRYQEREEELQEEIASLKKIIHDLQNRLARLDSEGSGEATQLKATLANVQQQLSEMESNMAGADAKLKEAQEESKFLQNIVQKECEERFELTEALSEARRQLLELKRPPGGYPSSGSKHGSVVSLGSTHSASSREGKTVSQSPLPTAHTEVTPAPPSLSKRIEQKASNILLSYSKNNATRSSSGNSKNEEQLRESRMRIAQMMGRIS</sequence>
<protein>
    <submittedName>
        <fullName evidence="2">Leucine-, glutamate- and lysine-rich protein 1-like</fullName>
    </submittedName>
</protein>
<proteinExistence type="predicted"/>
<feature type="compositionally biased region" description="Polar residues" evidence="1">
    <location>
        <begin position="606"/>
        <end position="623"/>
    </location>
</feature>
<dbReference type="Gene3D" id="1.20.5.1160">
    <property type="entry name" value="Vasodilator-stimulated phosphoprotein"/>
    <property type="match status" value="1"/>
</dbReference>
<evidence type="ECO:0000256" key="1">
    <source>
        <dbReference type="SAM" id="MobiDB-lite"/>
    </source>
</evidence>
<keyword evidence="3" id="KW-1185">Reference proteome</keyword>
<dbReference type="EMBL" id="BMAT01006260">
    <property type="protein sequence ID" value="GFS09114.1"/>
    <property type="molecule type" value="Genomic_DNA"/>
</dbReference>
<comment type="caution">
    <text evidence="2">The sequence shown here is derived from an EMBL/GenBank/DDBJ whole genome shotgun (WGS) entry which is preliminary data.</text>
</comment>
<gene>
    <name evidence="2" type="ORF">ElyMa_003029800</name>
</gene>
<feature type="compositionally biased region" description="Polar residues" evidence="1">
    <location>
        <begin position="241"/>
        <end position="260"/>
    </location>
</feature>
<reference evidence="2 3" key="1">
    <citation type="journal article" date="2021" name="Elife">
        <title>Chloroplast acquisition without the gene transfer in kleptoplastic sea slugs, Plakobranchus ocellatus.</title>
        <authorList>
            <person name="Maeda T."/>
            <person name="Takahashi S."/>
            <person name="Yoshida T."/>
            <person name="Shimamura S."/>
            <person name="Takaki Y."/>
            <person name="Nagai Y."/>
            <person name="Toyoda A."/>
            <person name="Suzuki Y."/>
            <person name="Arimoto A."/>
            <person name="Ishii H."/>
            <person name="Satoh N."/>
            <person name="Nishiyama T."/>
            <person name="Hasebe M."/>
            <person name="Maruyama T."/>
            <person name="Minagawa J."/>
            <person name="Obokata J."/>
            <person name="Shigenobu S."/>
        </authorList>
    </citation>
    <scope>NUCLEOTIDE SEQUENCE [LARGE SCALE GENOMIC DNA]</scope>
</reference>
<evidence type="ECO:0000313" key="2">
    <source>
        <dbReference type="EMBL" id="GFS09114.1"/>
    </source>
</evidence>
<dbReference type="AlphaFoldDB" id="A0AAV4IE53"/>
<dbReference type="InterPro" id="IPR038799">
    <property type="entry name" value="LEKR1"/>
</dbReference>
<evidence type="ECO:0000313" key="3">
    <source>
        <dbReference type="Proteomes" id="UP000762676"/>
    </source>
</evidence>
<dbReference type="Proteomes" id="UP000762676">
    <property type="component" value="Unassembled WGS sequence"/>
</dbReference>
<dbReference type="PANTHER" id="PTHR34251:SF1">
    <property type="entry name" value="LEUCINE, GLUTAMATE AND LYSINE RICH 1"/>
    <property type="match status" value="1"/>
</dbReference>
<dbReference type="PANTHER" id="PTHR34251">
    <property type="entry name" value="LEUCINE-, GLUTAMATE- AND LYSINE-RICH PROTEIN 1"/>
    <property type="match status" value="1"/>
</dbReference>
<accession>A0AAV4IE53</accession>
<feature type="region of interest" description="Disordered" evidence="1">
    <location>
        <begin position="598"/>
        <end position="686"/>
    </location>
</feature>
<feature type="region of interest" description="Disordered" evidence="1">
    <location>
        <begin position="342"/>
        <end position="365"/>
    </location>
</feature>
<feature type="region of interest" description="Disordered" evidence="1">
    <location>
        <begin position="235"/>
        <end position="268"/>
    </location>
</feature>
<feature type="compositionally biased region" description="Polar residues" evidence="1">
    <location>
        <begin position="657"/>
        <end position="678"/>
    </location>
</feature>
<name>A0AAV4IE53_9GAST</name>
<organism evidence="2 3">
    <name type="scientific">Elysia marginata</name>
    <dbReference type="NCBI Taxonomy" id="1093978"/>
    <lineage>
        <taxon>Eukaryota</taxon>
        <taxon>Metazoa</taxon>
        <taxon>Spiralia</taxon>
        <taxon>Lophotrochozoa</taxon>
        <taxon>Mollusca</taxon>
        <taxon>Gastropoda</taxon>
        <taxon>Heterobranchia</taxon>
        <taxon>Euthyneura</taxon>
        <taxon>Panpulmonata</taxon>
        <taxon>Sacoglossa</taxon>
        <taxon>Placobranchoidea</taxon>
        <taxon>Plakobranchidae</taxon>
        <taxon>Elysia</taxon>
    </lineage>
</organism>